<evidence type="ECO:0000313" key="3">
    <source>
        <dbReference type="Proteomes" id="UP000004221"/>
    </source>
</evidence>
<dbReference type="RefSeq" id="WP_008480347.1">
    <property type="nucleotide sequence ID" value="NZ_CAGS01000444.1"/>
</dbReference>
<sequence>MLEISTHPAAEARAERAAQRAGIVPADVEQLPFDLSALEDEGVFLNVDARGFGLLDRRLDWQALGISLPHGADLAFRPPRCGLLPDRFRLPLLRPAAHAHRALHKYSFRFRLTETVFETPAYRYVPWRAFGAFEAEFQAAQVALDAAKAAVLDQYEAVREEVIEGFLALAADSARRLEATGQAIPEDFPEAVVQGVLAAIPRPDDLREKITLRYQVGVILLGSELLAEQRKAREERRRLEEAEAELRLEQRRRQTRERLIQEELWAEQERLRRRLQAEEDERRCEAEVKERLRRLKLDAARERLQEAMSPLEEGAKQLHAAVYEAAAAMRASLQKHQYLHGASAKRARELARWFKLMNWQSDQQLETLITELEQLVSRPTGKQPRDPGPLDQVLGDIIDLCYADARALAEPHRMGALEL</sequence>
<dbReference type="Proteomes" id="UP000004221">
    <property type="component" value="Unassembled WGS sequence"/>
</dbReference>
<reference evidence="2 3" key="1">
    <citation type="journal article" date="2012" name="ISME J.">
        <title>Nitrification expanded: discovery, physiology and genomics of a nitrite-oxidizing bacterium from the phylum Chloroflexi.</title>
        <authorList>
            <person name="Sorokin D.Y."/>
            <person name="Lucker S."/>
            <person name="Vejmelkova D."/>
            <person name="Kostrikina N.A."/>
            <person name="Kleerebezem R."/>
            <person name="Rijpstra W.I."/>
            <person name="Damste J.S."/>
            <person name="Le Paslier D."/>
            <person name="Muyzer G."/>
            <person name="Wagner M."/>
            <person name="van Loosdrecht M.C."/>
            <person name="Daims H."/>
        </authorList>
    </citation>
    <scope>NUCLEOTIDE SEQUENCE [LARGE SCALE GENOMIC DNA]</scope>
    <source>
        <strain evidence="3">none</strain>
    </source>
</reference>
<evidence type="ECO:0000256" key="1">
    <source>
        <dbReference type="SAM" id="Coils"/>
    </source>
</evidence>
<feature type="coiled-coil region" evidence="1">
    <location>
        <begin position="222"/>
        <end position="259"/>
    </location>
</feature>
<keyword evidence="3" id="KW-1185">Reference proteome</keyword>
<name>I4EL81_9BACT</name>
<dbReference type="AlphaFoldDB" id="I4EL81"/>
<accession>I4EL81</accession>
<dbReference type="EMBL" id="CAGS01000444">
    <property type="protein sequence ID" value="CCF85443.1"/>
    <property type="molecule type" value="Genomic_DNA"/>
</dbReference>
<gene>
    <name evidence="2" type="ORF">NITHO_4990008</name>
</gene>
<comment type="caution">
    <text evidence="2">The sequence shown here is derived from an EMBL/GenBank/DDBJ whole genome shotgun (WGS) entry which is preliminary data.</text>
</comment>
<organism evidence="2 3">
    <name type="scientific">Nitrolancea hollandica Lb</name>
    <dbReference type="NCBI Taxonomy" id="1129897"/>
    <lineage>
        <taxon>Bacteria</taxon>
        <taxon>Pseudomonadati</taxon>
        <taxon>Thermomicrobiota</taxon>
        <taxon>Thermomicrobia</taxon>
        <taxon>Sphaerobacterales</taxon>
        <taxon>Sphaerobacterineae</taxon>
        <taxon>Sphaerobacteraceae</taxon>
        <taxon>Nitrolancea</taxon>
    </lineage>
</organism>
<proteinExistence type="predicted"/>
<evidence type="ECO:0000313" key="2">
    <source>
        <dbReference type="EMBL" id="CCF85443.1"/>
    </source>
</evidence>
<keyword evidence="1" id="KW-0175">Coiled coil</keyword>
<protein>
    <submittedName>
        <fullName evidence="2">Uncharacterized protein</fullName>
    </submittedName>
</protein>